<evidence type="ECO:0000313" key="10">
    <source>
        <dbReference type="EMBL" id="QNN50078.1"/>
    </source>
</evidence>
<dbReference type="EMBL" id="CP060712">
    <property type="protein sequence ID" value="QNN50078.1"/>
    <property type="molecule type" value="Genomic_DNA"/>
</dbReference>
<dbReference type="Proteomes" id="UP000515976">
    <property type="component" value="Chromosome"/>
</dbReference>
<organism evidence="10 11">
    <name type="scientific">Phycicoccus endophyticus</name>
    <dbReference type="NCBI Taxonomy" id="1690220"/>
    <lineage>
        <taxon>Bacteria</taxon>
        <taxon>Bacillati</taxon>
        <taxon>Actinomycetota</taxon>
        <taxon>Actinomycetes</taxon>
        <taxon>Micrococcales</taxon>
        <taxon>Intrasporangiaceae</taxon>
        <taxon>Phycicoccus</taxon>
    </lineage>
</organism>
<dbReference type="Pfam" id="PF06271">
    <property type="entry name" value="RDD"/>
    <property type="match status" value="1"/>
</dbReference>
<evidence type="ECO:0000259" key="8">
    <source>
        <dbReference type="Pfam" id="PF06271"/>
    </source>
</evidence>
<feature type="region of interest" description="Disordered" evidence="6">
    <location>
        <begin position="27"/>
        <end position="66"/>
    </location>
</feature>
<dbReference type="InterPro" id="IPR051791">
    <property type="entry name" value="Pra-immunoreactive"/>
</dbReference>
<dbReference type="PANTHER" id="PTHR36115">
    <property type="entry name" value="PROLINE-RICH ANTIGEN HOMOLOG-RELATED"/>
    <property type="match status" value="1"/>
</dbReference>
<dbReference type="InterPro" id="IPR010432">
    <property type="entry name" value="RDD"/>
</dbReference>
<comment type="subcellular location">
    <subcellularLocation>
        <location evidence="1">Cell membrane</location>
        <topology evidence="1">Multi-pass membrane protein</topology>
    </subcellularLocation>
</comment>
<evidence type="ECO:0000256" key="3">
    <source>
        <dbReference type="ARBA" id="ARBA00022692"/>
    </source>
</evidence>
<accession>A0A7G9R3A3</accession>
<dbReference type="RefSeq" id="WP_166102131.1">
    <property type="nucleotide sequence ID" value="NZ_BMMY01000002.1"/>
</dbReference>
<evidence type="ECO:0000256" key="5">
    <source>
        <dbReference type="ARBA" id="ARBA00023136"/>
    </source>
</evidence>
<feature type="compositionally biased region" description="Gly residues" evidence="6">
    <location>
        <begin position="52"/>
        <end position="64"/>
    </location>
</feature>
<gene>
    <name evidence="10" type="ORF">H9L10_03130</name>
</gene>
<sequence length="253" mass="26460">MSEPTAPGWYTDPEDADQLRYFDGVVWTQHVTPRNPPPPPVTSQPPPAAPGGPAGGPGSAGGWGAPPAYGPASVAGERLPDGDVLAEWWRRLLARVVDAVLKSIVAGLLSLPFLGDLSAAVEDLLSQAVAGDANPDLTALQSALTEATLPVTLIGLAVNLVYEVGFLTWRAATPGKMLLGTRVRPADGPGPVSGGVAVRRQLVEIATQVLGLVPLLGLPAFVLTVLDPAWLLWDPRRQTLHDKVAGTVVVLRR</sequence>
<protein>
    <submittedName>
        <fullName evidence="10">RDD family protein</fullName>
    </submittedName>
</protein>
<dbReference type="AlphaFoldDB" id="A0A7G9R3A3"/>
<proteinExistence type="predicted"/>
<keyword evidence="5 7" id="KW-0472">Membrane</keyword>
<feature type="transmembrane region" description="Helical" evidence="7">
    <location>
        <begin position="209"/>
        <end position="233"/>
    </location>
</feature>
<keyword evidence="11" id="KW-1185">Reference proteome</keyword>
<feature type="domain" description="DUF2510" evidence="9">
    <location>
        <begin position="7"/>
        <end position="39"/>
    </location>
</feature>
<keyword evidence="2" id="KW-1003">Cell membrane</keyword>
<dbReference type="Pfam" id="PF10708">
    <property type="entry name" value="DUF2510"/>
    <property type="match status" value="1"/>
</dbReference>
<dbReference type="InterPro" id="IPR018929">
    <property type="entry name" value="DUF2510"/>
</dbReference>
<feature type="domain" description="RDD" evidence="8">
    <location>
        <begin position="86"/>
        <end position="246"/>
    </location>
</feature>
<evidence type="ECO:0000256" key="2">
    <source>
        <dbReference type="ARBA" id="ARBA00022475"/>
    </source>
</evidence>
<reference evidence="10 11" key="1">
    <citation type="submission" date="2020-08" db="EMBL/GenBank/DDBJ databases">
        <title>Genome sequence of Phycicoccus endophyticus JCM 31784T.</title>
        <authorList>
            <person name="Hyun D.-W."/>
            <person name="Bae J.-W."/>
        </authorList>
    </citation>
    <scope>NUCLEOTIDE SEQUENCE [LARGE SCALE GENOMIC DNA]</scope>
    <source>
        <strain evidence="10 11">JCM 31784</strain>
    </source>
</reference>
<evidence type="ECO:0000256" key="6">
    <source>
        <dbReference type="SAM" id="MobiDB-lite"/>
    </source>
</evidence>
<evidence type="ECO:0000256" key="4">
    <source>
        <dbReference type="ARBA" id="ARBA00022989"/>
    </source>
</evidence>
<dbReference type="GO" id="GO:0005886">
    <property type="term" value="C:plasma membrane"/>
    <property type="evidence" value="ECO:0007669"/>
    <property type="project" value="UniProtKB-SubCell"/>
</dbReference>
<evidence type="ECO:0000256" key="7">
    <source>
        <dbReference type="SAM" id="Phobius"/>
    </source>
</evidence>
<name>A0A7G9R3A3_9MICO</name>
<evidence type="ECO:0000256" key="1">
    <source>
        <dbReference type="ARBA" id="ARBA00004651"/>
    </source>
</evidence>
<feature type="compositionally biased region" description="Pro residues" evidence="6">
    <location>
        <begin position="34"/>
        <end position="50"/>
    </location>
</feature>
<keyword evidence="4 7" id="KW-1133">Transmembrane helix</keyword>
<evidence type="ECO:0000313" key="11">
    <source>
        <dbReference type="Proteomes" id="UP000515976"/>
    </source>
</evidence>
<dbReference type="KEGG" id="pei:H9L10_03130"/>
<evidence type="ECO:0000259" key="9">
    <source>
        <dbReference type="Pfam" id="PF10708"/>
    </source>
</evidence>
<keyword evidence="3 7" id="KW-0812">Transmembrane</keyword>